<proteinExistence type="predicted"/>
<accession>A0AAD7CVC1</accession>
<organism evidence="2 3">
    <name type="scientific">Mycena rosella</name>
    <name type="common">Pink bonnet</name>
    <name type="synonym">Agaricus rosellus</name>
    <dbReference type="NCBI Taxonomy" id="1033263"/>
    <lineage>
        <taxon>Eukaryota</taxon>
        <taxon>Fungi</taxon>
        <taxon>Dikarya</taxon>
        <taxon>Basidiomycota</taxon>
        <taxon>Agaricomycotina</taxon>
        <taxon>Agaricomycetes</taxon>
        <taxon>Agaricomycetidae</taxon>
        <taxon>Agaricales</taxon>
        <taxon>Marasmiineae</taxon>
        <taxon>Mycenaceae</taxon>
        <taxon>Mycena</taxon>
    </lineage>
</organism>
<feature type="domain" description="3'-5' exonuclease" evidence="1">
    <location>
        <begin position="1"/>
        <end position="215"/>
    </location>
</feature>
<protein>
    <submittedName>
        <fullName evidence="2">Ribonuclease H-like domain-containing protein</fullName>
    </submittedName>
</protein>
<dbReference type="GO" id="GO:0003676">
    <property type="term" value="F:nucleic acid binding"/>
    <property type="evidence" value="ECO:0007669"/>
    <property type="project" value="InterPro"/>
</dbReference>
<dbReference type="EMBL" id="JARKIE010000219">
    <property type="protein sequence ID" value="KAJ7664844.1"/>
    <property type="molecule type" value="Genomic_DNA"/>
</dbReference>
<keyword evidence="3" id="KW-1185">Reference proteome</keyword>
<dbReference type="GO" id="GO:0008408">
    <property type="term" value="F:3'-5' exonuclease activity"/>
    <property type="evidence" value="ECO:0007669"/>
    <property type="project" value="InterPro"/>
</dbReference>
<dbReference type="Gene3D" id="3.30.420.10">
    <property type="entry name" value="Ribonuclease H-like superfamily/Ribonuclease H"/>
    <property type="match status" value="1"/>
</dbReference>
<dbReference type="SUPFAM" id="SSF53098">
    <property type="entry name" value="Ribonuclease H-like"/>
    <property type="match status" value="1"/>
</dbReference>
<dbReference type="PANTHER" id="PTHR43040">
    <property type="entry name" value="RIBONUCLEASE D"/>
    <property type="match status" value="1"/>
</dbReference>
<feature type="non-terminal residue" evidence="2">
    <location>
        <position position="305"/>
    </location>
</feature>
<sequence>CKNDSDVTTATQALQGQPTLFLDCEGDRLGLKGGRLSLISIGIHSQDDNEPLVYLIDALALETAALRPIFNLLESSNVRKVVFDARMDQSALFHDHGRVEMQNLVDLQLADIKSRARRGEDAQSVEQLARLTPYLPPNEVNSHAPLYGVVQKLSRLTQAVEEHQVDVAHTQMTLKARFDHTKWAKRPLPRSYLKYAANDIALIAHLWAKFMDEGYIDGALPEQSLRYARMWTVGAQPYPEDVYKLHGLLPLNILENIQADQVKLCSGCERSLPQDCFSNSAWNLGVNRKCLVCRAIGIRLAIRRK</sequence>
<dbReference type="SMART" id="SM00474">
    <property type="entry name" value="35EXOc"/>
    <property type="match status" value="1"/>
</dbReference>
<comment type="caution">
    <text evidence="2">The sequence shown here is derived from an EMBL/GenBank/DDBJ whole genome shotgun (WGS) entry which is preliminary data.</text>
</comment>
<feature type="non-terminal residue" evidence="2">
    <location>
        <position position="1"/>
    </location>
</feature>
<dbReference type="InterPro" id="IPR002562">
    <property type="entry name" value="3'-5'_exonuclease_dom"/>
</dbReference>
<gene>
    <name evidence="2" type="ORF">B0H17DRAFT_836022</name>
</gene>
<dbReference type="AlphaFoldDB" id="A0AAD7CVC1"/>
<dbReference type="GO" id="GO:0006139">
    <property type="term" value="P:nucleobase-containing compound metabolic process"/>
    <property type="evidence" value="ECO:0007669"/>
    <property type="project" value="InterPro"/>
</dbReference>
<dbReference type="Proteomes" id="UP001221757">
    <property type="component" value="Unassembled WGS sequence"/>
</dbReference>
<dbReference type="PANTHER" id="PTHR43040:SF1">
    <property type="entry name" value="RIBONUCLEASE D"/>
    <property type="match status" value="1"/>
</dbReference>
<name>A0AAD7CVC1_MYCRO</name>
<dbReference type="InterPro" id="IPR012337">
    <property type="entry name" value="RNaseH-like_sf"/>
</dbReference>
<dbReference type="Pfam" id="PF01612">
    <property type="entry name" value="DNA_pol_A_exo1"/>
    <property type="match status" value="1"/>
</dbReference>
<evidence type="ECO:0000313" key="3">
    <source>
        <dbReference type="Proteomes" id="UP001221757"/>
    </source>
</evidence>
<evidence type="ECO:0000313" key="2">
    <source>
        <dbReference type="EMBL" id="KAJ7664844.1"/>
    </source>
</evidence>
<dbReference type="InterPro" id="IPR036397">
    <property type="entry name" value="RNaseH_sf"/>
</dbReference>
<reference evidence="2" key="1">
    <citation type="submission" date="2023-03" db="EMBL/GenBank/DDBJ databases">
        <title>Massive genome expansion in bonnet fungi (Mycena s.s.) driven by repeated elements and novel gene families across ecological guilds.</title>
        <authorList>
            <consortium name="Lawrence Berkeley National Laboratory"/>
            <person name="Harder C.B."/>
            <person name="Miyauchi S."/>
            <person name="Viragh M."/>
            <person name="Kuo A."/>
            <person name="Thoen E."/>
            <person name="Andreopoulos B."/>
            <person name="Lu D."/>
            <person name="Skrede I."/>
            <person name="Drula E."/>
            <person name="Henrissat B."/>
            <person name="Morin E."/>
            <person name="Kohler A."/>
            <person name="Barry K."/>
            <person name="LaButti K."/>
            <person name="Morin E."/>
            <person name="Salamov A."/>
            <person name="Lipzen A."/>
            <person name="Mereny Z."/>
            <person name="Hegedus B."/>
            <person name="Baldrian P."/>
            <person name="Stursova M."/>
            <person name="Weitz H."/>
            <person name="Taylor A."/>
            <person name="Grigoriev I.V."/>
            <person name="Nagy L.G."/>
            <person name="Martin F."/>
            <person name="Kauserud H."/>
        </authorList>
    </citation>
    <scope>NUCLEOTIDE SEQUENCE</scope>
    <source>
        <strain evidence="2">CBHHK067</strain>
    </source>
</reference>
<evidence type="ECO:0000259" key="1">
    <source>
        <dbReference type="SMART" id="SM00474"/>
    </source>
</evidence>